<name>A0ACD6B561_9BBAC</name>
<dbReference type="Proteomes" id="UP000202317">
    <property type="component" value="Segment"/>
</dbReference>
<evidence type="ECO:0000313" key="1">
    <source>
        <dbReference type="EMBL" id="ABC61138.1"/>
    </source>
</evidence>
<proteinExistence type="predicted"/>
<protein>
    <submittedName>
        <fullName evidence="1">Uncharacterized protein</fullName>
    </submittedName>
</protein>
<sequence>MTSERQCDFLSGNSSNNKRKTSTDSSEIEEEHKKRRWFTKQYTQLIRLVVINTHIGMMNHLLWVKKIFPFATKNDVKEYLDEFKEFEENDYKPNEDDQKKGINSVIEQMQRSHKTHNPICFAIKQITNWLSESLSTVDLEKFNKFMLTNKGLSIKDGDDLFASFTSLLDGSFNLDLEIQSNIDYFKMLYNELIIMYN</sequence>
<reference evidence="1 2" key="1">
    <citation type="journal article" date="2006" name="J. Gen. Virol.">
        <title>Sequence analysis of the Choristoneura occidentalis granulovirus genome.</title>
        <authorList>
            <person name="Escasa S.R."/>
            <person name="Lauzon H.A.M."/>
            <person name="Mathur A.C."/>
            <person name="Krell P.J."/>
            <person name="Arif B.M."/>
        </authorList>
    </citation>
    <scope>NUCLEOTIDE SEQUENCE [LARGE SCALE GENOMIC DNA]</scope>
</reference>
<dbReference type="KEGG" id="vg:4155911"/>
<dbReference type="EMBL" id="DQ333351">
    <property type="protein sequence ID" value="ABC61138.1"/>
    <property type="molecule type" value="Genomic_DNA"/>
</dbReference>
<evidence type="ECO:0000313" key="2">
    <source>
        <dbReference type="Proteomes" id="UP000202317"/>
    </source>
</evidence>
<keyword evidence="2" id="KW-1185">Reference proteome</keyword>
<accession>A0ACD6B561</accession>
<organism evidence="1 2">
    <name type="scientific">Choristoneura occidentalis granulovirus</name>
    <dbReference type="NCBI Taxonomy" id="364745"/>
    <lineage>
        <taxon>Viruses</taxon>
        <taxon>Viruses incertae sedis</taxon>
        <taxon>Naldaviricetes</taxon>
        <taxon>Lefavirales</taxon>
        <taxon>Baculoviridae</taxon>
        <taxon>Betabaculovirus</taxon>
        <taxon>Betabaculovirus chofumiferanae</taxon>
    </lineage>
</organism>